<dbReference type="Proteomes" id="UP001156903">
    <property type="component" value="Unassembled WGS sequence"/>
</dbReference>
<evidence type="ECO:0000259" key="3">
    <source>
        <dbReference type="Pfam" id="PF13356"/>
    </source>
</evidence>
<dbReference type="EMBL" id="BSPB01000004">
    <property type="protein sequence ID" value="GLS13358.1"/>
    <property type="molecule type" value="Genomic_DNA"/>
</dbReference>
<feature type="domain" description="Integrase DNA-binding" evidence="3">
    <location>
        <begin position="13"/>
        <end position="82"/>
    </location>
</feature>
<comment type="similarity">
    <text evidence="1">Belongs to the 'phage' integrase family.</text>
</comment>
<dbReference type="PANTHER" id="PTHR30629:SF2">
    <property type="entry name" value="PROPHAGE INTEGRASE INTS-RELATED"/>
    <property type="match status" value="1"/>
</dbReference>
<name>A0ABQ6C187_9BURK</name>
<evidence type="ECO:0000256" key="1">
    <source>
        <dbReference type="ARBA" id="ARBA00008857"/>
    </source>
</evidence>
<protein>
    <recommendedName>
        <fullName evidence="3">Integrase DNA-binding domain-containing protein</fullName>
    </recommendedName>
</protein>
<evidence type="ECO:0000256" key="2">
    <source>
        <dbReference type="ARBA" id="ARBA00022908"/>
    </source>
</evidence>
<reference evidence="5" key="1">
    <citation type="journal article" date="2019" name="Int. J. Syst. Evol. Microbiol.">
        <title>The Global Catalogue of Microorganisms (GCM) 10K type strain sequencing project: providing services to taxonomists for standard genome sequencing and annotation.</title>
        <authorList>
            <consortium name="The Broad Institute Genomics Platform"/>
            <consortium name="The Broad Institute Genome Sequencing Center for Infectious Disease"/>
            <person name="Wu L."/>
            <person name="Ma J."/>
        </authorList>
    </citation>
    <scope>NUCLEOTIDE SEQUENCE [LARGE SCALE GENOMIC DNA]</scope>
    <source>
        <strain evidence="5">NBRC 109341</strain>
    </source>
</reference>
<keyword evidence="2" id="KW-0229">DNA integration</keyword>
<dbReference type="Pfam" id="PF13356">
    <property type="entry name" value="Arm-DNA-bind_3"/>
    <property type="match status" value="1"/>
</dbReference>
<organism evidence="4 5">
    <name type="scientific">Hydrogenophaga electricum</name>
    <dbReference type="NCBI Taxonomy" id="1230953"/>
    <lineage>
        <taxon>Bacteria</taxon>
        <taxon>Pseudomonadati</taxon>
        <taxon>Pseudomonadota</taxon>
        <taxon>Betaproteobacteria</taxon>
        <taxon>Burkholderiales</taxon>
        <taxon>Comamonadaceae</taxon>
        <taxon>Hydrogenophaga</taxon>
    </lineage>
</organism>
<comment type="caution">
    <text evidence="4">The sequence shown here is derived from an EMBL/GenBank/DDBJ whole genome shotgun (WGS) entry which is preliminary data.</text>
</comment>
<dbReference type="InterPro" id="IPR038488">
    <property type="entry name" value="Integrase_DNA-bd_sf"/>
</dbReference>
<accession>A0ABQ6C187</accession>
<dbReference type="InterPro" id="IPR050808">
    <property type="entry name" value="Phage_Integrase"/>
</dbReference>
<gene>
    <name evidence="4" type="ORF">GCM10007935_07870</name>
</gene>
<dbReference type="PANTHER" id="PTHR30629">
    <property type="entry name" value="PROPHAGE INTEGRASE"/>
    <property type="match status" value="1"/>
</dbReference>
<dbReference type="RefSeq" id="WP_370465214.1">
    <property type="nucleotide sequence ID" value="NZ_BSPB01000004.1"/>
</dbReference>
<sequence length="86" mass="9603">MLPRPEKSAVPLVETAIRQTKPGPKPTKLRDGAGLCLLVNPIGSKLWRWKHRYLGKEKLMPLGQCPNVTLAQARQSRDDAHQLPTV</sequence>
<evidence type="ECO:0000313" key="5">
    <source>
        <dbReference type="Proteomes" id="UP001156903"/>
    </source>
</evidence>
<proteinExistence type="inferred from homology"/>
<keyword evidence="5" id="KW-1185">Reference proteome</keyword>
<dbReference type="InterPro" id="IPR025166">
    <property type="entry name" value="Integrase_DNA_bind_dom"/>
</dbReference>
<dbReference type="Gene3D" id="3.30.160.390">
    <property type="entry name" value="Integrase, DNA-binding domain"/>
    <property type="match status" value="1"/>
</dbReference>
<evidence type="ECO:0000313" key="4">
    <source>
        <dbReference type="EMBL" id="GLS13358.1"/>
    </source>
</evidence>